<proteinExistence type="predicted"/>
<gene>
    <name evidence="1" type="ORF">H8704_08405</name>
</gene>
<accession>A0ABR7N1Y4</accession>
<dbReference type="Gene3D" id="2.160.20.10">
    <property type="entry name" value="Single-stranded right-handed beta-helix, Pectin lyase-like"/>
    <property type="match status" value="1"/>
</dbReference>
<evidence type="ECO:0000313" key="2">
    <source>
        <dbReference type="Proteomes" id="UP000606193"/>
    </source>
</evidence>
<reference evidence="1 2" key="1">
    <citation type="submission" date="2020-08" db="EMBL/GenBank/DDBJ databases">
        <title>Genome public.</title>
        <authorList>
            <person name="Liu C."/>
            <person name="Sun Q."/>
        </authorList>
    </citation>
    <scope>NUCLEOTIDE SEQUENCE [LARGE SCALE GENOMIC DNA]</scope>
    <source>
        <strain evidence="1 2">NSJ-37</strain>
    </source>
</reference>
<evidence type="ECO:0000313" key="1">
    <source>
        <dbReference type="EMBL" id="MBC8562647.1"/>
    </source>
</evidence>
<keyword evidence="2" id="KW-1185">Reference proteome</keyword>
<name>A0ABR7N1Y4_9FIRM</name>
<dbReference type="InterPro" id="IPR012334">
    <property type="entry name" value="Pectin_lyas_fold"/>
</dbReference>
<protein>
    <recommendedName>
        <fullName evidence="3">Right handed beta helix domain-containing protein</fullName>
    </recommendedName>
</protein>
<organism evidence="1 2">
    <name type="scientific">Jutongia huaianensis</name>
    <dbReference type="NCBI Taxonomy" id="2763668"/>
    <lineage>
        <taxon>Bacteria</taxon>
        <taxon>Bacillati</taxon>
        <taxon>Bacillota</taxon>
        <taxon>Clostridia</taxon>
        <taxon>Lachnospirales</taxon>
        <taxon>Lachnospiraceae</taxon>
        <taxon>Jutongia</taxon>
    </lineage>
</organism>
<dbReference type="Proteomes" id="UP000606193">
    <property type="component" value="Unassembled WGS sequence"/>
</dbReference>
<evidence type="ECO:0008006" key="3">
    <source>
        <dbReference type="Google" id="ProtNLM"/>
    </source>
</evidence>
<sequence length="396" mass="45708">MVIRMEKHHPFWKKNASFQYTYCFGLGVMSMGHMKSIMETQDFFEDILKAIHLPESQWQQIFFDLNNHFEEWIDKVFALLRGKEEQYCFTLDLYRILSHTVWSGEYCSAVLEDYLQVFQFSHAERAFFQEFDKCMRTQDEQGAIAAVQKFSEEGYSIRYDFLTWFYPQFYMEKRYQGMRIRDGETVILDCPTIIRGDIEVDKGGSLLIYGADMQMDGRVIVRGGRLQADHGHIEITECTSDYWLSIEGAAVVMLTDTSVDCKEKCGLLEQKTGYLLVNDCWVRQTAGARAISFEGDAIRIHNTHFSRCMNGMVSIQGGASAEIVNCEFQEGIAEYGGAVYADTIHDVLLEHCTFRSCQAKYLAAAVYFKFQKLGQRVEDCQCIDCDPPENVFFNIL</sequence>
<dbReference type="EMBL" id="JACRSX010000010">
    <property type="protein sequence ID" value="MBC8562647.1"/>
    <property type="molecule type" value="Genomic_DNA"/>
</dbReference>
<comment type="caution">
    <text evidence="1">The sequence shown here is derived from an EMBL/GenBank/DDBJ whole genome shotgun (WGS) entry which is preliminary data.</text>
</comment>
<dbReference type="RefSeq" id="WP_249297955.1">
    <property type="nucleotide sequence ID" value="NZ_JACRSX010000010.1"/>
</dbReference>
<dbReference type="SUPFAM" id="SSF51126">
    <property type="entry name" value="Pectin lyase-like"/>
    <property type="match status" value="1"/>
</dbReference>
<dbReference type="InterPro" id="IPR011050">
    <property type="entry name" value="Pectin_lyase_fold/virulence"/>
</dbReference>